<accession>A0A1Y2FDD1</accession>
<comment type="caution">
    <text evidence="1">The sequence shown here is derived from an EMBL/GenBank/DDBJ whole genome shotgun (WGS) entry which is preliminary data.</text>
</comment>
<dbReference type="Proteomes" id="UP000193685">
    <property type="component" value="Unassembled WGS sequence"/>
</dbReference>
<sequence>MWLTLLRLHGLHGGCSHQSPTSRHWPPDCLPVNGPPGRQPHRTTIAWIHTERGAMPTPPLKHYSSVKTNARVRSSVLQWLLMG</sequence>
<dbReference type="AlphaFoldDB" id="A0A1Y2FDD1"/>
<evidence type="ECO:0000313" key="1">
    <source>
        <dbReference type="EMBL" id="ORY81424.1"/>
    </source>
</evidence>
<gene>
    <name evidence="1" type="ORF">BCR37DRAFT_380326</name>
</gene>
<dbReference type="EMBL" id="MCFI01000011">
    <property type="protein sequence ID" value="ORY81424.1"/>
    <property type="molecule type" value="Genomic_DNA"/>
</dbReference>
<dbReference type="RefSeq" id="XP_040724800.1">
    <property type="nucleotide sequence ID" value="XM_040869463.1"/>
</dbReference>
<reference evidence="1 2" key="1">
    <citation type="submission" date="2016-07" db="EMBL/GenBank/DDBJ databases">
        <title>Pervasive Adenine N6-methylation of Active Genes in Fungi.</title>
        <authorList>
            <consortium name="DOE Joint Genome Institute"/>
            <person name="Mondo S.J."/>
            <person name="Dannebaum R.O."/>
            <person name="Kuo R.C."/>
            <person name="Labutti K."/>
            <person name="Haridas S."/>
            <person name="Kuo A."/>
            <person name="Salamov A."/>
            <person name="Ahrendt S.R."/>
            <person name="Lipzen A."/>
            <person name="Sullivan W."/>
            <person name="Andreopoulos W.B."/>
            <person name="Clum A."/>
            <person name="Lindquist E."/>
            <person name="Daum C."/>
            <person name="Ramamoorthy G.K."/>
            <person name="Gryganskyi A."/>
            <person name="Culley D."/>
            <person name="Magnuson J.K."/>
            <person name="James T.Y."/>
            <person name="O'Malley M.A."/>
            <person name="Stajich J.E."/>
            <person name="Spatafora J.W."/>
            <person name="Visel A."/>
            <person name="Grigoriev I.V."/>
        </authorList>
    </citation>
    <scope>NUCLEOTIDE SEQUENCE [LARGE SCALE GENOMIC DNA]</scope>
    <source>
        <strain evidence="1 2">12-1054</strain>
    </source>
</reference>
<name>A0A1Y2FDD1_PROLT</name>
<evidence type="ECO:0000313" key="2">
    <source>
        <dbReference type="Proteomes" id="UP000193685"/>
    </source>
</evidence>
<dbReference type="GeneID" id="63786062"/>
<keyword evidence="2" id="KW-1185">Reference proteome</keyword>
<proteinExistence type="predicted"/>
<protein>
    <submittedName>
        <fullName evidence="1">Uncharacterized protein</fullName>
    </submittedName>
</protein>
<organism evidence="1 2">
    <name type="scientific">Protomyces lactucae-debilis</name>
    <dbReference type="NCBI Taxonomy" id="2754530"/>
    <lineage>
        <taxon>Eukaryota</taxon>
        <taxon>Fungi</taxon>
        <taxon>Dikarya</taxon>
        <taxon>Ascomycota</taxon>
        <taxon>Taphrinomycotina</taxon>
        <taxon>Taphrinomycetes</taxon>
        <taxon>Taphrinales</taxon>
        <taxon>Protomycetaceae</taxon>
        <taxon>Protomyces</taxon>
    </lineage>
</organism>